<dbReference type="EMBL" id="CP014209">
    <property type="protein sequence ID" value="ANC31431.1"/>
    <property type="molecule type" value="Genomic_DNA"/>
</dbReference>
<dbReference type="RefSeq" id="WP_068202731.1">
    <property type="nucleotide sequence ID" value="NZ_CP014209.1"/>
</dbReference>
<evidence type="ECO:0000313" key="1">
    <source>
        <dbReference type="EMBL" id="ANC31431.1"/>
    </source>
</evidence>
<dbReference type="STRING" id="1300344.I598_1883"/>
<proteinExistence type="predicted"/>
<sequence>MREAVTWANAERLVRGWLADRTGIPTYTETGDNPPELYLIVARVGGSRLDPHERDIDVEVTVYAGDRSALWGAARAVETAMAALAAAGTKDGYVDDVVEAFGFAIDPAATDRAQRVATATYTLTCRPSR</sequence>
<gene>
    <name evidence="1" type="ORF">I598_1883</name>
</gene>
<organism evidence="1 2">
    <name type="scientific">Isoptericola dokdonensis DS-3</name>
    <dbReference type="NCBI Taxonomy" id="1300344"/>
    <lineage>
        <taxon>Bacteria</taxon>
        <taxon>Bacillati</taxon>
        <taxon>Actinomycetota</taxon>
        <taxon>Actinomycetes</taxon>
        <taxon>Micrococcales</taxon>
        <taxon>Promicromonosporaceae</taxon>
        <taxon>Isoptericola</taxon>
    </lineage>
</organism>
<name>A0A168FDF3_9MICO</name>
<accession>A0A168FDF3</accession>
<keyword evidence="2" id="KW-1185">Reference proteome</keyword>
<dbReference type="PATRIC" id="fig|1300344.3.peg.1892"/>
<evidence type="ECO:0000313" key="2">
    <source>
        <dbReference type="Proteomes" id="UP000076794"/>
    </source>
</evidence>
<protein>
    <submittedName>
        <fullName evidence="1">Uncharacterized protein</fullName>
    </submittedName>
</protein>
<dbReference type="Proteomes" id="UP000076794">
    <property type="component" value="Chromosome"/>
</dbReference>
<dbReference type="KEGG" id="ido:I598_1883"/>
<reference evidence="1 2" key="1">
    <citation type="submission" date="2016-01" db="EMBL/GenBank/DDBJ databases">
        <title>Complete genome sequence of a soil Actinobacterium, Isoptericola dokdonensis DS-3.</title>
        <authorList>
            <person name="Kwon S.-K."/>
            <person name="Kim J.F."/>
        </authorList>
    </citation>
    <scope>NUCLEOTIDE SEQUENCE [LARGE SCALE GENOMIC DNA]</scope>
    <source>
        <strain evidence="1 2">DS-3</strain>
    </source>
</reference>
<dbReference type="AlphaFoldDB" id="A0A168FDF3"/>